<evidence type="ECO:0000313" key="2">
    <source>
        <dbReference type="Proteomes" id="UP000260680"/>
    </source>
</evidence>
<name>A0A3E2N4M7_9FIRM</name>
<dbReference type="OrthoDB" id="1846582at2"/>
<evidence type="ECO:0000313" key="1">
    <source>
        <dbReference type="EMBL" id="RFZ75940.1"/>
    </source>
</evidence>
<protein>
    <submittedName>
        <fullName evidence="1">Acyl carrier protein</fullName>
    </submittedName>
</protein>
<sequence length="228" mass="25665">MFMKISIAGIDYEITDITPINGSVLKITFVKEIPIKFGDITTYTNGGIIAGTLSGYYTLYRLKDKELYLSNDGSRYVESTGTINEPINEGSLTDIKCAKKEEISYTCEQIIYNGIDVTLTDGNTEHFSLTEKDQLNLFGKQVQIASGSTSLEYHADGQSCRYYSSNDIQRIINAAMRFVSYQTTYCNSMYIWILGCETKEEVKAITYGDDIPEQYQTEVLKSYLVTGE</sequence>
<reference evidence="1 2" key="1">
    <citation type="submission" date="2018-07" db="EMBL/GenBank/DDBJ databases">
        <title>New species, Clostridium PI-S10-A1B.</title>
        <authorList>
            <person name="Krishna G."/>
            <person name="Summeta K."/>
            <person name="Shikha S."/>
            <person name="Prabhu P.B."/>
            <person name="Suresh K."/>
        </authorList>
    </citation>
    <scope>NUCLEOTIDE SEQUENCE [LARGE SCALE GENOMIC DNA]</scope>
    <source>
        <strain evidence="1 2">PI-S10-A1B</strain>
    </source>
</reference>
<accession>A0A3E2N4M7</accession>
<organism evidence="1 2">
    <name type="scientific">Lacrimispora amygdalina</name>
    <dbReference type="NCBI Taxonomy" id="253257"/>
    <lineage>
        <taxon>Bacteria</taxon>
        <taxon>Bacillati</taxon>
        <taxon>Bacillota</taxon>
        <taxon>Clostridia</taxon>
        <taxon>Lachnospirales</taxon>
        <taxon>Lachnospiraceae</taxon>
        <taxon>Lacrimispora</taxon>
    </lineage>
</organism>
<dbReference type="EMBL" id="QOHO01000111">
    <property type="protein sequence ID" value="RFZ75940.1"/>
    <property type="molecule type" value="Genomic_DNA"/>
</dbReference>
<gene>
    <name evidence="1" type="ORF">DS742_26230</name>
</gene>
<proteinExistence type="predicted"/>
<dbReference type="Proteomes" id="UP000260680">
    <property type="component" value="Unassembled WGS sequence"/>
</dbReference>
<dbReference type="AlphaFoldDB" id="A0A3E2N4M7"/>
<comment type="caution">
    <text evidence="1">The sequence shown here is derived from an EMBL/GenBank/DDBJ whole genome shotgun (WGS) entry which is preliminary data.</text>
</comment>